<dbReference type="RefSeq" id="WP_270879188.1">
    <property type="nucleotide sequence ID" value="NZ_JAQFVF010000023.1"/>
</dbReference>
<proteinExistence type="predicted"/>
<reference evidence="3" key="1">
    <citation type="journal article" date="2019" name="Int. J. Syst. Evol. Microbiol.">
        <title>The Global Catalogue of Microorganisms (GCM) 10K type strain sequencing project: providing services to taxonomists for standard genome sequencing and annotation.</title>
        <authorList>
            <consortium name="The Broad Institute Genomics Platform"/>
            <consortium name="The Broad Institute Genome Sequencing Center for Infectious Disease"/>
            <person name="Wu L."/>
            <person name="Ma J."/>
        </authorList>
    </citation>
    <scope>NUCLEOTIDE SEQUENCE [LARGE SCALE GENOMIC DNA]</scope>
    <source>
        <strain evidence="3">KACC 11904</strain>
    </source>
</reference>
<name>A0ABW0KHI4_9BACL</name>
<comment type="caution">
    <text evidence="2">The sequence shown here is derived from an EMBL/GenBank/DDBJ whole genome shotgun (WGS) entry which is preliminary data.</text>
</comment>
<gene>
    <name evidence="2" type="ORF">ACFPOG_32470</name>
</gene>
<keyword evidence="1" id="KW-0472">Membrane</keyword>
<evidence type="ECO:0000256" key="1">
    <source>
        <dbReference type="SAM" id="Phobius"/>
    </source>
</evidence>
<keyword evidence="1" id="KW-1133">Transmembrane helix</keyword>
<accession>A0ABW0KHI4</accession>
<keyword evidence="3" id="KW-1185">Reference proteome</keyword>
<keyword evidence="1" id="KW-0812">Transmembrane</keyword>
<protein>
    <submittedName>
        <fullName evidence="2">Uncharacterized protein</fullName>
    </submittedName>
</protein>
<dbReference type="Proteomes" id="UP001596044">
    <property type="component" value="Unassembled WGS sequence"/>
</dbReference>
<feature type="transmembrane region" description="Helical" evidence="1">
    <location>
        <begin position="71"/>
        <end position="89"/>
    </location>
</feature>
<feature type="transmembrane region" description="Helical" evidence="1">
    <location>
        <begin position="7"/>
        <end position="27"/>
    </location>
</feature>
<sequence length="119" mass="14123">MTRKKCWVVLVWIVIGMFVFPLTPPISQHFPLDVEQLVQSSNTQVLTHQESIPNKQIIQTYIHIIHSHDDLLRLHYIFVFVLFIPFLLSKIREQLKEAMLEFRKFMSMYVGLIHTTSSR</sequence>
<dbReference type="EMBL" id="JBHSMJ010000065">
    <property type="protein sequence ID" value="MFC5452928.1"/>
    <property type="molecule type" value="Genomic_DNA"/>
</dbReference>
<organism evidence="2 3">
    <name type="scientific">Paenibacillus aestuarii</name>
    <dbReference type="NCBI Taxonomy" id="516965"/>
    <lineage>
        <taxon>Bacteria</taxon>
        <taxon>Bacillati</taxon>
        <taxon>Bacillota</taxon>
        <taxon>Bacilli</taxon>
        <taxon>Bacillales</taxon>
        <taxon>Paenibacillaceae</taxon>
        <taxon>Paenibacillus</taxon>
    </lineage>
</organism>
<evidence type="ECO:0000313" key="2">
    <source>
        <dbReference type="EMBL" id="MFC5452928.1"/>
    </source>
</evidence>
<evidence type="ECO:0000313" key="3">
    <source>
        <dbReference type="Proteomes" id="UP001596044"/>
    </source>
</evidence>